<sequence length="56" mass="6280">MTEFRTRLAARVAVGQGAVETHWHVALLRIVRRCRRDNCAVSRASDESCRAANLAK</sequence>
<evidence type="ECO:0000313" key="1">
    <source>
        <dbReference type="EMBL" id="NEE22974.1"/>
    </source>
</evidence>
<accession>A0A6G3XZB2</accession>
<comment type="caution">
    <text evidence="1">The sequence shown here is derived from an EMBL/GenBank/DDBJ whole genome shotgun (WGS) entry which is preliminary data.</text>
</comment>
<dbReference type="EMBL" id="JAAGMN010010093">
    <property type="protein sequence ID" value="NEE22974.1"/>
    <property type="molecule type" value="Genomic_DNA"/>
</dbReference>
<gene>
    <name evidence="1" type="ORF">G3M58_93055</name>
</gene>
<reference evidence="1" key="1">
    <citation type="submission" date="2020-01" db="EMBL/GenBank/DDBJ databases">
        <title>Insect and environment-associated Actinomycetes.</title>
        <authorList>
            <person name="Currrie C."/>
            <person name="Chevrette M."/>
            <person name="Carlson C."/>
            <person name="Stubbendieck R."/>
            <person name="Wendt-Pienkowski E."/>
        </authorList>
    </citation>
    <scope>NUCLEOTIDE SEQUENCE</scope>
    <source>
        <strain evidence="1">SID7499</strain>
    </source>
</reference>
<dbReference type="AlphaFoldDB" id="A0A6G3XZB2"/>
<organism evidence="1">
    <name type="scientific">Streptomyces sp. SID7499</name>
    <dbReference type="NCBI Taxonomy" id="2706086"/>
    <lineage>
        <taxon>Bacteria</taxon>
        <taxon>Bacillati</taxon>
        <taxon>Actinomycetota</taxon>
        <taxon>Actinomycetes</taxon>
        <taxon>Kitasatosporales</taxon>
        <taxon>Streptomycetaceae</taxon>
        <taxon>Streptomyces</taxon>
    </lineage>
</organism>
<protein>
    <submittedName>
        <fullName evidence="1">Uncharacterized protein</fullName>
    </submittedName>
</protein>
<name>A0A6G3XZB2_9ACTN</name>
<proteinExistence type="predicted"/>